<name>A0A9D7STB8_9BACT</name>
<comment type="caution">
    <text evidence="1">The sequence shown here is derived from an EMBL/GenBank/DDBJ whole genome shotgun (WGS) entry which is preliminary data.</text>
</comment>
<proteinExistence type="predicted"/>
<protein>
    <submittedName>
        <fullName evidence="1">Uncharacterized protein</fullName>
    </submittedName>
</protein>
<dbReference type="Proteomes" id="UP000808337">
    <property type="component" value="Unassembled WGS sequence"/>
</dbReference>
<reference evidence="1 2" key="1">
    <citation type="submission" date="2020-10" db="EMBL/GenBank/DDBJ databases">
        <title>Connecting structure to function with the recovery of over 1000 high-quality activated sludge metagenome-assembled genomes encoding full-length rRNA genes using long-read sequencing.</title>
        <authorList>
            <person name="Singleton C.M."/>
            <person name="Petriglieri F."/>
            <person name="Kristensen J.M."/>
            <person name="Kirkegaard R.H."/>
            <person name="Michaelsen T.Y."/>
            <person name="Andersen M.H."/>
            <person name="Karst S.M."/>
            <person name="Dueholm M.S."/>
            <person name="Nielsen P.H."/>
            <person name="Albertsen M."/>
        </authorList>
    </citation>
    <scope>NUCLEOTIDE SEQUENCE [LARGE SCALE GENOMIC DNA]</scope>
    <source>
        <strain evidence="1">Ribe_18-Q3-R11-54_MAXAC.273</strain>
    </source>
</reference>
<organism evidence="1 2">
    <name type="scientific">Candidatus Opimibacter skivensis</name>
    <dbReference type="NCBI Taxonomy" id="2982028"/>
    <lineage>
        <taxon>Bacteria</taxon>
        <taxon>Pseudomonadati</taxon>
        <taxon>Bacteroidota</taxon>
        <taxon>Saprospiria</taxon>
        <taxon>Saprospirales</taxon>
        <taxon>Saprospiraceae</taxon>
        <taxon>Candidatus Opimibacter</taxon>
    </lineage>
</organism>
<gene>
    <name evidence="1" type="ORF">IPP15_02970</name>
</gene>
<sequence>MSQTIKRICLFKKHVAFFLLTVVIIFIQESCASRVEGCLDIAAANFDFSADRSCEDCCTYPMLSISLSQKWSDRNFSTADILKDMNGLPYKINDLKYFLSSWYWLDSDLHRYTVDSAEIACSGGFLSYTPDIILVDSRQFQYSLGTIRLSPVIDSIDLRLGLLTDLDCIDGTSTGIPSVFSINSPLWDKQTASRASLRLVLQLDTAIQIFDTLYIHTLQNIGFRYDLDFETGRSTTINMTVDYDKWFSNVDVHEPNSFQSSIESGVKDSFYKSP</sequence>
<dbReference type="EMBL" id="JADKGY010000001">
    <property type="protein sequence ID" value="MBK9981380.1"/>
    <property type="molecule type" value="Genomic_DNA"/>
</dbReference>
<evidence type="ECO:0000313" key="2">
    <source>
        <dbReference type="Proteomes" id="UP000808337"/>
    </source>
</evidence>
<dbReference type="AlphaFoldDB" id="A0A9D7STB8"/>
<accession>A0A9D7STB8</accession>
<evidence type="ECO:0000313" key="1">
    <source>
        <dbReference type="EMBL" id="MBK9981380.1"/>
    </source>
</evidence>